<dbReference type="Proteomes" id="UP001630127">
    <property type="component" value="Unassembled WGS sequence"/>
</dbReference>
<keyword evidence="2" id="KW-1185">Reference proteome</keyword>
<comment type="caution">
    <text evidence="1">The sequence shown here is derived from an EMBL/GenBank/DDBJ whole genome shotgun (WGS) entry which is preliminary data.</text>
</comment>
<gene>
    <name evidence="1" type="ORF">ACH5RR_013416</name>
</gene>
<proteinExistence type="predicted"/>
<sequence>MASVYPQNEIECDTSSKVMLRLAYMTKFRLDRLGLHFARHFYFQQLKPFSTTEELLGIELLKPIDTTPLVTLFNNIVKGSSITLVPSVVPSVFNRRRNEDGQLMMMDGAKDGAGCDSESRVSGVGRCGVKILGGGGVGKIGVYEIKKLDSDGINGEGVRGVSIGRASNEGVHGVGVGGASGKGYVEQVERVDPHEFSGESSTVVSDGTPHGRGYLRWIFFGRSVSEDEWGNRSKVETYEDVGKEIGEEVEEETEEDVEGKSEEVIPISCKKQSKKKTSLPLIWSPYILNYEFL</sequence>
<reference evidence="1 2" key="1">
    <citation type="submission" date="2024-11" db="EMBL/GenBank/DDBJ databases">
        <title>A near-complete genome assembly of Cinchona calisaya.</title>
        <authorList>
            <person name="Lian D.C."/>
            <person name="Zhao X.W."/>
            <person name="Wei L."/>
        </authorList>
    </citation>
    <scope>NUCLEOTIDE SEQUENCE [LARGE SCALE GENOMIC DNA]</scope>
    <source>
        <tissue evidence="1">Nenye</tissue>
    </source>
</reference>
<organism evidence="1 2">
    <name type="scientific">Cinchona calisaya</name>
    <dbReference type="NCBI Taxonomy" id="153742"/>
    <lineage>
        <taxon>Eukaryota</taxon>
        <taxon>Viridiplantae</taxon>
        <taxon>Streptophyta</taxon>
        <taxon>Embryophyta</taxon>
        <taxon>Tracheophyta</taxon>
        <taxon>Spermatophyta</taxon>
        <taxon>Magnoliopsida</taxon>
        <taxon>eudicotyledons</taxon>
        <taxon>Gunneridae</taxon>
        <taxon>Pentapetalae</taxon>
        <taxon>asterids</taxon>
        <taxon>lamiids</taxon>
        <taxon>Gentianales</taxon>
        <taxon>Rubiaceae</taxon>
        <taxon>Cinchonoideae</taxon>
        <taxon>Cinchoneae</taxon>
        <taxon>Cinchona</taxon>
    </lineage>
</organism>
<protein>
    <submittedName>
        <fullName evidence="1">Uncharacterized protein</fullName>
    </submittedName>
</protein>
<evidence type="ECO:0000313" key="1">
    <source>
        <dbReference type="EMBL" id="KAL3525044.1"/>
    </source>
</evidence>
<accession>A0ABD2ZZY6</accession>
<dbReference type="AlphaFoldDB" id="A0ABD2ZZY6"/>
<evidence type="ECO:0000313" key="2">
    <source>
        <dbReference type="Proteomes" id="UP001630127"/>
    </source>
</evidence>
<name>A0ABD2ZZY6_9GENT</name>
<dbReference type="EMBL" id="JBJUIK010000006">
    <property type="protein sequence ID" value="KAL3525044.1"/>
    <property type="molecule type" value="Genomic_DNA"/>
</dbReference>